<gene>
    <name evidence="2" type="ORF">F6B40_10260</name>
</gene>
<dbReference type="Proteomes" id="UP000326838">
    <property type="component" value="Unassembled WGS sequence"/>
</dbReference>
<dbReference type="RefSeq" id="WP_150893684.1">
    <property type="nucleotide sequence ID" value="NZ_VYUY01000014.1"/>
</dbReference>
<evidence type="ECO:0000313" key="2">
    <source>
        <dbReference type="EMBL" id="KAA9132876.1"/>
    </source>
</evidence>
<proteinExistence type="predicted"/>
<dbReference type="EMBL" id="VYUY01000014">
    <property type="protein sequence ID" value="KAA9132876.1"/>
    <property type="molecule type" value="Genomic_DNA"/>
</dbReference>
<reference evidence="3" key="1">
    <citation type="submission" date="2019-09" db="EMBL/GenBank/DDBJ databases">
        <title>Mumia zhuanghuii sp. nov. isolated from the intestinal contents of plateau pika (Ochotona curzoniae) in the Qinghai-Tibet plateau of China.</title>
        <authorList>
            <person name="Tian Z."/>
        </authorList>
    </citation>
    <scope>NUCLEOTIDE SEQUENCE [LARGE SCALE GENOMIC DNA]</scope>
    <source>
        <strain evidence="3">L-033</strain>
    </source>
</reference>
<protein>
    <submittedName>
        <fullName evidence="2">Uncharacterized protein</fullName>
    </submittedName>
</protein>
<feature type="compositionally biased region" description="Low complexity" evidence="1">
    <location>
        <begin position="14"/>
        <end position="28"/>
    </location>
</feature>
<dbReference type="AlphaFoldDB" id="A0A5N0TG82"/>
<keyword evidence="3" id="KW-1185">Reference proteome</keyword>
<evidence type="ECO:0000313" key="3">
    <source>
        <dbReference type="Proteomes" id="UP000326838"/>
    </source>
</evidence>
<sequence length="63" mass="6286">MNPQMPAALSGRTAAPNAAPASDALARAGGDDRNTRYSGAVSLAAVLGGTLWAVARAQTPPPR</sequence>
<comment type="caution">
    <text evidence="2">The sequence shown here is derived from an EMBL/GenBank/DDBJ whole genome shotgun (WGS) entry which is preliminary data.</text>
</comment>
<evidence type="ECO:0000256" key="1">
    <source>
        <dbReference type="SAM" id="MobiDB-lite"/>
    </source>
</evidence>
<name>A0A5N0TG82_9MICO</name>
<feature type="region of interest" description="Disordered" evidence="1">
    <location>
        <begin position="1"/>
        <end position="33"/>
    </location>
</feature>
<organism evidence="2 3">
    <name type="scientific">Microbacterium caowuchunii</name>
    <dbReference type="NCBI Taxonomy" id="2614638"/>
    <lineage>
        <taxon>Bacteria</taxon>
        <taxon>Bacillati</taxon>
        <taxon>Actinomycetota</taxon>
        <taxon>Actinomycetes</taxon>
        <taxon>Micrococcales</taxon>
        <taxon>Microbacteriaceae</taxon>
        <taxon>Microbacterium</taxon>
    </lineage>
</organism>
<accession>A0A5N0TG82</accession>